<dbReference type="GO" id="GO:0006508">
    <property type="term" value="P:proteolysis"/>
    <property type="evidence" value="ECO:0007669"/>
    <property type="project" value="InterPro"/>
</dbReference>
<proteinExistence type="inferred from homology"/>
<evidence type="ECO:0000259" key="2">
    <source>
        <dbReference type="Pfam" id="PF00656"/>
    </source>
</evidence>
<reference evidence="3 4" key="1">
    <citation type="submission" date="2019-02" db="EMBL/GenBank/DDBJ databases">
        <title>Genome sequencing of the rare red list fungi Hericium alpestre (H. flagellum).</title>
        <authorList>
            <person name="Buettner E."/>
            <person name="Kellner H."/>
        </authorList>
    </citation>
    <scope>NUCLEOTIDE SEQUENCE [LARGE SCALE GENOMIC DNA]</scope>
    <source>
        <strain evidence="3 4">DSM 108284</strain>
    </source>
</reference>
<name>A0A4Y9ZXL7_9AGAM</name>
<dbReference type="OrthoDB" id="10255174at2759"/>
<evidence type="ECO:0000313" key="4">
    <source>
        <dbReference type="Proteomes" id="UP000298061"/>
    </source>
</evidence>
<dbReference type="InterPro" id="IPR011600">
    <property type="entry name" value="Pept_C14_caspase"/>
</dbReference>
<evidence type="ECO:0000256" key="1">
    <source>
        <dbReference type="ARBA" id="ARBA00009005"/>
    </source>
</evidence>
<dbReference type="Gene3D" id="3.40.50.1460">
    <property type="match status" value="1"/>
</dbReference>
<comment type="similarity">
    <text evidence="1">Belongs to the peptidase C14B family.</text>
</comment>
<sequence>MPRLFGGHSYIEESYHHEEWQLPTAVLTGVDTIQFLEVVERRIWAERYPNLQLDHDLLLKEVQRTVQISSGGTSADRDALQQLGVLHRLRRERTINLGGLEAGRVFNSQLPQANVGVDQLPGSRFWAVIIGINIYDDLSIPRLKGCVTDALAMHAYLTQDIRVPADHICLLTQSPSDLPPVWAWPTRQNILSALYTHLRDNPHIRAGDNILIYFSGHGSAYYASDAFSSPAARVGSIEALCPSDRGTVFSPDRPDPEDIVSDISDREINVFLGELRDAQGPTSRLSLTVATRAAWRAVGLYPALQTRCRSRPCCARRT</sequence>
<organism evidence="3 4">
    <name type="scientific">Hericium alpestre</name>
    <dbReference type="NCBI Taxonomy" id="135208"/>
    <lineage>
        <taxon>Eukaryota</taxon>
        <taxon>Fungi</taxon>
        <taxon>Dikarya</taxon>
        <taxon>Basidiomycota</taxon>
        <taxon>Agaricomycotina</taxon>
        <taxon>Agaricomycetes</taxon>
        <taxon>Russulales</taxon>
        <taxon>Hericiaceae</taxon>
        <taxon>Hericium</taxon>
    </lineage>
</organism>
<dbReference type="GO" id="GO:0004197">
    <property type="term" value="F:cysteine-type endopeptidase activity"/>
    <property type="evidence" value="ECO:0007669"/>
    <property type="project" value="InterPro"/>
</dbReference>
<feature type="domain" description="Peptidase C14 caspase" evidence="2">
    <location>
        <begin position="126"/>
        <end position="223"/>
    </location>
</feature>
<evidence type="ECO:0000313" key="3">
    <source>
        <dbReference type="EMBL" id="TFY78218.1"/>
    </source>
</evidence>
<dbReference type="PANTHER" id="PTHR48104">
    <property type="entry name" value="METACASPASE-4"/>
    <property type="match status" value="1"/>
</dbReference>
<accession>A0A4Y9ZXL7</accession>
<dbReference type="PANTHER" id="PTHR48104:SF30">
    <property type="entry name" value="METACASPASE-1"/>
    <property type="match status" value="1"/>
</dbReference>
<protein>
    <recommendedName>
        <fullName evidence="2">Peptidase C14 caspase domain-containing protein</fullName>
    </recommendedName>
</protein>
<dbReference type="GO" id="GO:0005737">
    <property type="term" value="C:cytoplasm"/>
    <property type="evidence" value="ECO:0007669"/>
    <property type="project" value="TreeGrafter"/>
</dbReference>
<dbReference type="EMBL" id="SFCI01000726">
    <property type="protein sequence ID" value="TFY78218.1"/>
    <property type="molecule type" value="Genomic_DNA"/>
</dbReference>
<keyword evidence="4" id="KW-1185">Reference proteome</keyword>
<dbReference type="InterPro" id="IPR050452">
    <property type="entry name" value="Metacaspase"/>
</dbReference>
<comment type="caution">
    <text evidence="3">The sequence shown here is derived from an EMBL/GenBank/DDBJ whole genome shotgun (WGS) entry which is preliminary data.</text>
</comment>
<dbReference type="Pfam" id="PF00656">
    <property type="entry name" value="Peptidase_C14"/>
    <property type="match status" value="1"/>
</dbReference>
<gene>
    <name evidence="3" type="ORF">EWM64_g5791</name>
</gene>
<dbReference type="AlphaFoldDB" id="A0A4Y9ZXL7"/>
<dbReference type="Proteomes" id="UP000298061">
    <property type="component" value="Unassembled WGS sequence"/>
</dbReference>